<dbReference type="InterPro" id="IPR011990">
    <property type="entry name" value="TPR-like_helical_dom_sf"/>
</dbReference>
<dbReference type="PROSITE" id="PS51257">
    <property type="entry name" value="PROKAR_LIPOPROTEIN"/>
    <property type="match status" value="1"/>
</dbReference>
<evidence type="ECO:0000256" key="5">
    <source>
        <dbReference type="ARBA" id="ARBA00023237"/>
    </source>
</evidence>
<evidence type="ECO:0000256" key="3">
    <source>
        <dbReference type="ARBA" id="ARBA00022729"/>
    </source>
</evidence>
<accession>A0ABZ2ZCK2</accession>
<evidence type="ECO:0000256" key="4">
    <source>
        <dbReference type="ARBA" id="ARBA00023136"/>
    </source>
</evidence>
<keyword evidence="4" id="KW-0472">Membrane</keyword>
<keyword evidence="9" id="KW-1185">Reference proteome</keyword>
<feature type="domain" description="SusD-like N-terminal" evidence="7">
    <location>
        <begin position="38"/>
        <end position="223"/>
    </location>
</feature>
<keyword evidence="3" id="KW-0732">Signal</keyword>
<comment type="subcellular location">
    <subcellularLocation>
        <location evidence="1">Cell outer membrane</location>
    </subcellularLocation>
</comment>
<dbReference type="Gene3D" id="1.25.40.390">
    <property type="match status" value="1"/>
</dbReference>
<organism evidence="8 9">
    <name type="scientific">Chitinophaga caseinilytica</name>
    <dbReference type="NCBI Taxonomy" id="2267521"/>
    <lineage>
        <taxon>Bacteria</taxon>
        <taxon>Pseudomonadati</taxon>
        <taxon>Bacteroidota</taxon>
        <taxon>Chitinophagia</taxon>
        <taxon>Chitinophagales</taxon>
        <taxon>Chitinophagaceae</taxon>
        <taxon>Chitinophaga</taxon>
    </lineage>
</organism>
<evidence type="ECO:0000313" key="9">
    <source>
        <dbReference type="Proteomes" id="UP001449657"/>
    </source>
</evidence>
<sequence length="453" mass="50837">MKKIIFYISAGCMLAMGACRDYVDIKPKGVIIPQTVRDYRLLLNNVGTLSASYGTSDMGSDDYDFNTDPALQKSLGESTINIYTFQPDFYRQDVDDGEWNTLYKLIYTANVVIAGLPDATGGTQGEKDQLMGEALVHRAFGYWSLINLYAKPWNESASSSDPGVPLLLAPDLNAKLDRATVKAVYDRILADLQAASSMVAEKPAVKLYPGKAAVYAMFSRTYLMRRDYVKAGKYADSTLAIQSDVLDLNTIKSSPGTLIPRNIQNPEVILYKTAFNAYASAFYSQEFLTLLGTKDLRYQIFTGDGQTLLGIEGRIYNGEFLAFDTRDVGPRVPEMLLTQAEARAREGKTAEALTIINNLRRKRFEPADFSELTAATPAEALKIVLEERRRELFSRAMRWFDLRRLNLEPAFAKPVTHRFGDKSFTLEPNSVRYTYPIPSRIMMLSPEIKPNQR</sequence>
<keyword evidence="5" id="KW-0998">Cell outer membrane</keyword>
<evidence type="ECO:0000256" key="1">
    <source>
        <dbReference type="ARBA" id="ARBA00004442"/>
    </source>
</evidence>
<feature type="domain" description="RagB/SusD" evidence="6">
    <location>
        <begin position="331"/>
        <end position="451"/>
    </location>
</feature>
<evidence type="ECO:0000256" key="2">
    <source>
        <dbReference type="ARBA" id="ARBA00006275"/>
    </source>
</evidence>
<dbReference type="Pfam" id="PF14322">
    <property type="entry name" value="SusD-like_3"/>
    <property type="match status" value="1"/>
</dbReference>
<comment type="similarity">
    <text evidence="2">Belongs to the SusD family.</text>
</comment>
<reference evidence="8 9" key="1">
    <citation type="submission" date="2024-03" db="EMBL/GenBank/DDBJ databases">
        <title>Chitinophaga caseinilytica sp. nov., a casein hydrolysing bacterium isolated from forest soil.</title>
        <authorList>
            <person name="Lee D.S."/>
            <person name="Han D.M."/>
            <person name="Baek J.H."/>
            <person name="Choi D.G."/>
            <person name="Jeon J.H."/>
            <person name="Jeon C.O."/>
        </authorList>
    </citation>
    <scope>NUCLEOTIDE SEQUENCE [LARGE SCALE GENOMIC DNA]</scope>
    <source>
        <strain evidence="8 9">KACC 19118</strain>
    </source>
</reference>
<dbReference type="InterPro" id="IPR012944">
    <property type="entry name" value="SusD_RagB_dom"/>
</dbReference>
<dbReference type="EMBL" id="CP150096">
    <property type="protein sequence ID" value="WZN48214.1"/>
    <property type="molecule type" value="Genomic_DNA"/>
</dbReference>
<evidence type="ECO:0000259" key="7">
    <source>
        <dbReference type="Pfam" id="PF14322"/>
    </source>
</evidence>
<evidence type="ECO:0000313" key="8">
    <source>
        <dbReference type="EMBL" id="WZN48214.1"/>
    </source>
</evidence>
<dbReference type="Pfam" id="PF07980">
    <property type="entry name" value="SusD_RagB"/>
    <property type="match status" value="1"/>
</dbReference>
<dbReference type="SUPFAM" id="SSF48452">
    <property type="entry name" value="TPR-like"/>
    <property type="match status" value="1"/>
</dbReference>
<dbReference type="Proteomes" id="UP001449657">
    <property type="component" value="Chromosome"/>
</dbReference>
<proteinExistence type="inferred from homology"/>
<protein>
    <submittedName>
        <fullName evidence="8">RagB/SusD family nutrient uptake outer membrane protein</fullName>
    </submittedName>
</protein>
<name>A0ABZ2ZCK2_9BACT</name>
<evidence type="ECO:0000259" key="6">
    <source>
        <dbReference type="Pfam" id="PF07980"/>
    </source>
</evidence>
<dbReference type="InterPro" id="IPR033985">
    <property type="entry name" value="SusD-like_N"/>
</dbReference>
<gene>
    <name evidence="8" type="ORF">WJU22_08500</name>
</gene>
<dbReference type="RefSeq" id="WP_341842810.1">
    <property type="nucleotide sequence ID" value="NZ_CP149792.1"/>
</dbReference>